<keyword evidence="1" id="KW-0812">Transmembrane</keyword>
<comment type="caution">
    <text evidence="2">The sequence shown here is derived from an EMBL/GenBank/DDBJ whole genome shotgun (WGS) entry which is preliminary data.</text>
</comment>
<evidence type="ECO:0000256" key="1">
    <source>
        <dbReference type="SAM" id="Phobius"/>
    </source>
</evidence>
<dbReference type="AlphaFoldDB" id="A0A0F9S003"/>
<protein>
    <submittedName>
        <fullName evidence="2">Uncharacterized protein</fullName>
    </submittedName>
</protein>
<sequence>MNPIIKAEDIPLGEKVYLKKDGKNYRVVHPIKNDDGSINWFNILTGGSLKNLIVVGVIVLILIGLLFEYSSNVKLLQEQIGRCWCIN</sequence>
<evidence type="ECO:0000313" key="2">
    <source>
        <dbReference type="EMBL" id="KKN22718.1"/>
    </source>
</evidence>
<organism evidence="2">
    <name type="scientific">marine sediment metagenome</name>
    <dbReference type="NCBI Taxonomy" id="412755"/>
    <lineage>
        <taxon>unclassified sequences</taxon>
        <taxon>metagenomes</taxon>
        <taxon>ecological metagenomes</taxon>
    </lineage>
</organism>
<keyword evidence="1" id="KW-1133">Transmembrane helix</keyword>
<feature type="transmembrane region" description="Helical" evidence="1">
    <location>
        <begin position="49"/>
        <end position="67"/>
    </location>
</feature>
<reference evidence="2" key="1">
    <citation type="journal article" date="2015" name="Nature">
        <title>Complex archaea that bridge the gap between prokaryotes and eukaryotes.</title>
        <authorList>
            <person name="Spang A."/>
            <person name="Saw J.H."/>
            <person name="Jorgensen S.L."/>
            <person name="Zaremba-Niedzwiedzka K."/>
            <person name="Martijn J."/>
            <person name="Lind A.E."/>
            <person name="van Eijk R."/>
            <person name="Schleper C."/>
            <person name="Guy L."/>
            <person name="Ettema T.J."/>
        </authorList>
    </citation>
    <scope>NUCLEOTIDE SEQUENCE</scope>
</reference>
<name>A0A0F9S003_9ZZZZ</name>
<proteinExistence type="predicted"/>
<accession>A0A0F9S003</accession>
<gene>
    <name evidence="2" type="ORF">LCGC14_0912200</name>
</gene>
<dbReference type="EMBL" id="LAZR01003035">
    <property type="protein sequence ID" value="KKN22718.1"/>
    <property type="molecule type" value="Genomic_DNA"/>
</dbReference>
<keyword evidence="1" id="KW-0472">Membrane</keyword>